<reference evidence="2 3" key="1">
    <citation type="submission" date="2014-04" db="EMBL/GenBank/DDBJ databases">
        <authorList>
            <consortium name="DOE Joint Genome Institute"/>
            <person name="Kuo A."/>
            <person name="Kohler A."/>
            <person name="Jargeat P."/>
            <person name="Nagy L.G."/>
            <person name="Floudas D."/>
            <person name="Copeland A."/>
            <person name="Barry K.W."/>
            <person name="Cichocki N."/>
            <person name="Veneault-Fourrey C."/>
            <person name="LaButti K."/>
            <person name="Lindquist E.A."/>
            <person name="Lipzen A."/>
            <person name="Lundell T."/>
            <person name="Morin E."/>
            <person name="Murat C."/>
            <person name="Sun H."/>
            <person name="Tunlid A."/>
            <person name="Henrissat B."/>
            <person name="Grigoriev I.V."/>
            <person name="Hibbett D.S."/>
            <person name="Martin F."/>
            <person name="Nordberg H.P."/>
            <person name="Cantor M.N."/>
            <person name="Hua S.X."/>
        </authorList>
    </citation>
    <scope>NUCLEOTIDE SEQUENCE [LARGE SCALE GENOMIC DNA]</scope>
    <source>
        <strain evidence="2 3">Ve08.2h10</strain>
    </source>
</reference>
<feature type="domain" description="Tc1-like transposase DDE" evidence="1">
    <location>
        <begin position="7"/>
        <end position="111"/>
    </location>
</feature>
<dbReference type="Pfam" id="PF13358">
    <property type="entry name" value="DDE_3"/>
    <property type="match status" value="1"/>
</dbReference>
<gene>
    <name evidence="2" type="ORF">PAXRUDRAFT_169864</name>
</gene>
<evidence type="ECO:0000313" key="2">
    <source>
        <dbReference type="EMBL" id="KIK76462.1"/>
    </source>
</evidence>
<accession>A0A0D0BZI4</accession>
<dbReference type="AlphaFoldDB" id="A0A0D0BZI4"/>
<dbReference type="STRING" id="930991.A0A0D0BZI4"/>
<dbReference type="HOGENOM" id="CLU_185704_0_0_1"/>
<dbReference type="GO" id="GO:0003676">
    <property type="term" value="F:nucleic acid binding"/>
    <property type="evidence" value="ECO:0007669"/>
    <property type="project" value="InterPro"/>
</dbReference>
<proteinExistence type="predicted"/>
<dbReference type="EMBL" id="KN827472">
    <property type="protein sequence ID" value="KIK76462.1"/>
    <property type="molecule type" value="Genomic_DNA"/>
</dbReference>
<evidence type="ECO:0000313" key="3">
    <source>
        <dbReference type="Proteomes" id="UP000054538"/>
    </source>
</evidence>
<reference evidence="3" key="2">
    <citation type="submission" date="2015-01" db="EMBL/GenBank/DDBJ databases">
        <title>Evolutionary Origins and Diversification of the Mycorrhizal Mutualists.</title>
        <authorList>
            <consortium name="DOE Joint Genome Institute"/>
            <consortium name="Mycorrhizal Genomics Consortium"/>
            <person name="Kohler A."/>
            <person name="Kuo A."/>
            <person name="Nagy L.G."/>
            <person name="Floudas D."/>
            <person name="Copeland A."/>
            <person name="Barry K.W."/>
            <person name="Cichocki N."/>
            <person name="Veneault-Fourrey C."/>
            <person name="LaButti K."/>
            <person name="Lindquist E.A."/>
            <person name="Lipzen A."/>
            <person name="Lundell T."/>
            <person name="Morin E."/>
            <person name="Murat C."/>
            <person name="Riley R."/>
            <person name="Ohm R."/>
            <person name="Sun H."/>
            <person name="Tunlid A."/>
            <person name="Henrissat B."/>
            <person name="Grigoriev I.V."/>
            <person name="Hibbett D.S."/>
            <person name="Martin F."/>
        </authorList>
    </citation>
    <scope>NUCLEOTIDE SEQUENCE [LARGE SCALE GENOMIC DNA]</scope>
    <source>
        <strain evidence="3">Ve08.2h10</strain>
    </source>
</reference>
<keyword evidence="3" id="KW-1185">Reference proteome</keyword>
<sequence>LQDLASSGIIALNIFEGAMTKEQCITFIRDQVSPKLMPYPGPQSVVVLDNCSIHHDKEVQQIFEDKCGAYVGIYRSQATPNHHTGGMLVYLLPYSLDFNPIKQAFYSIKARL</sequence>
<evidence type="ECO:0000259" key="1">
    <source>
        <dbReference type="Pfam" id="PF13358"/>
    </source>
</evidence>
<dbReference type="Proteomes" id="UP000054538">
    <property type="component" value="Unassembled WGS sequence"/>
</dbReference>
<dbReference type="InterPro" id="IPR038717">
    <property type="entry name" value="Tc1-like_DDE_dom"/>
</dbReference>
<feature type="non-terminal residue" evidence="2">
    <location>
        <position position="112"/>
    </location>
</feature>
<name>A0A0D0BZI4_9AGAM</name>
<protein>
    <recommendedName>
        <fullName evidence="1">Tc1-like transposase DDE domain-containing protein</fullName>
    </recommendedName>
</protein>
<organism evidence="2 3">
    <name type="scientific">Paxillus rubicundulus Ve08.2h10</name>
    <dbReference type="NCBI Taxonomy" id="930991"/>
    <lineage>
        <taxon>Eukaryota</taxon>
        <taxon>Fungi</taxon>
        <taxon>Dikarya</taxon>
        <taxon>Basidiomycota</taxon>
        <taxon>Agaricomycotina</taxon>
        <taxon>Agaricomycetes</taxon>
        <taxon>Agaricomycetidae</taxon>
        <taxon>Boletales</taxon>
        <taxon>Paxilineae</taxon>
        <taxon>Paxillaceae</taxon>
        <taxon>Paxillus</taxon>
    </lineage>
</organism>
<dbReference type="InParanoid" id="A0A0D0BZI4"/>
<dbReference type="InterPro" id="IPR036397">
    <property type="entry name" value="RNaseH_sf"/>
</dbReference>
<dbReference type="OrthoDB" id="2142724at2759"/>
<dbReference type="Gene3D" id="3.30.420.10">
    <property type="entry name" value="Ribonuclease H-like superfamily/Ribonuclease H"/>
    <property type="match status" value="1"/>
</dbReference>